<evidence type="ECO:0000256" key="3">
    <source>
        <dbReference type="SAM" id="Coils"/>
    </source>
</evidence>
<evidence type="ECO:0000313" key="7">
    <source>
        <dbReference type="Proteomes" id="UP000198931"/>
    </source>
</evidence>
<dbReference type="Gene3D" id="3.30.910.20">
    <property type="entry name" value="Skp domain"/>
    <property type="match status" value="1"/>
</dbReference>
<comment type="similarity">
    <text evidence="1">Belongs to the Skp family.</text>
</comment>
<dbReference type="OrthoDB" id="9788552at2"/>
<dbReference type="SMART" id="SM00935">
    <property type="entry name" value="OmpH"/>
    <property type="match status" value="1"/>
</dbReference>
<organism evidence="6 7">
    <name type="scientific">Halpernia frigidisoli</name>
    <dbReference type="NCBI Taxonomy" id="1125876"/>
    <lineage>
        <taxon>Bacteria</taxon>
        <taxon>Pseudomonadati</taxon>
        <taxon>Bacteroidota</taxon>
        <taxon>Flavobacteriia</taxon>
        <taxon>Flavobacteriales</taxon>
        <taxon>Weeksellaceae</taxon>
        <taxon>Chryseobacterium group</taxon>
        <taxon>Halpernia</taxon>
    </lineage>
</organism>
<evidence type="ECO:0000256" key="1">
    <source>
        <dbReference type="ARBA" id="ARBA00009091"/>
    </source>
</evidence>
<feature type="compositionally biased region" description="Polar residues" evidence="4">
    <location>
        <begin position="171"/>
        <end position="188"/>
    </location>
</feature>
<name>A0A1I3I7V9_9FLAO</name>
<dbReference type="STRING" id="1125876.SAMN05443292_2601"/>
<gene>
    <name evidence="6" type="ORF">SAMN05443292_2601</name>
</gene>
<evidence type="ECO:0000256" key="5">
    <source>
        <dbReference type="SAM" id="SignalP"/>
    </source>
</evidence>
<feature type="region of interest" description="Disordered" evidence="4">
    <location>
        <begin position="171"/>
        <end position="214"/>
    </location>
</feature>
<feature type="coiled-coil region" evidence="3">
    <location>
        <begin position="42"/>
        <end position="102"/>
    </location>
</feature>
<dbReference type="GO" id="GO:0050821">
    <property type="term" value="P:protein stabilization"/>
    <property type="evidence" value="ECO:0007669"/>
    <property type="project" value="TreeGrafter"/>
</dbReference>
<keyword evidence="7" id="KW-1185">Reference proteome</keyword>
<feature type="compositionally biased region" description="Basic and acidic residues" evidence="4">
    <location>
        <begin position="203"/>
        <end position="214"/>
    </location>
</feature>
<dbReference type="PANTHER" id="PTHR35089">
    <property type="entry name" value="CHAPERONE PROTEIN SKP"/>
    <property type="match status" value="1"/>
</dbReference>
<feature type="chain" id="PRO_5011453087" evidence="5">
    <location>
        <begin position="21"/>
        <end position="214"/>
    </location>
</feature>
<dbReference type="GO" id="GO:0005829">
    <property type="term" value="C:cytosol"/>
    <property type="evidence" value="ECO:0007669"/>
    <property type="project" value="TreeGrafter"/>
</dbReference>
<dbReference type="SUPFAM" id="SSF111384">
    <property type="entry name" value="OmpH-like"/>
    <property type="match status" value="1"/>
</dbReference>
<protein>
    <submittedName>
        <fullName evidence="6">Periplasmic chaperone for outer membrane proteins Skp</fullName>
    </submittedName>
</protein>
<keyword evidence="2 5" id="KW-0732">Signal</keyword>
<dbReference type="Pfam" id="PF03938">
    <property type="entry name" value="OmpH"/>
    <property type="match status" value="1"/>
</dbReference>
<accession>A0A1I3I7V9</accession>
<dbReference type="InterPro" id="IPR024930">
    <property type="entry name" value="Skp_dom_sf"/>
</dbReference>
<reference evidence="6 7" key="1">
    <citation type="submission" date="2016-10" db="EMBL/GenBank/DDBJ databases">
        <authorList>
            <person name="de Groot N.N."/>
        </authorList>
    </citation>
    <scope>NUCLEOTIDE SEQUENCE [LARGE SCALE GENOMIC DNA]</scope>
    <source>
        <strain evidence="6 7">DSM 26000</strain>
    </source>
</reference>
<dbReference type="PANTHER" id="PTHR35089:SF1">
    <property type="entry name" value="CHAPERONE PROTEIN SKP"/>
    <property type="match status" value="1"/>
</dbReference>
<dbReference type="InterPro" id="IPR005632">
    <property type="entry name" value="Chaperone_Skp"/>
</dbReference>
<proteinExistence type="inferred from homology"/>
<keyword evidence="3" id="KW-0175">Coiled coil</keyword>
<dbReference type="EMBL" id="FOQT01000004">
    <property type="protein sequence ID" value="SFI43833.1"/>
    <property type="molecule type" value="Genomic_DNA"/>
</dbReference>
<feature type="signal peptide" evidence="5">
    <location>
        <begin position="1"/>
        <end position="20"/>
    </location>
</feature>
<dbReference type="AlphaFoldDB" id="A0A1I3I7V9"/>
<evidence type="ECO:0000313" key="6">
    <source>
        <dbReference type="EMBL" id="SFI43833.1"/>
    </source>
</evidence>
<dbReference type="RefSeq" id="WP_090081510.1">
    <property type="nucleotide sequence ID" value="NZ_FOQT01000004.1"/>
</dbReference>
<evidence type="ECO:0000256" key="2">
    <source>
        <dbReference type="ARBA" id="ARBA00022729"/>
    </source>
</evidence>
<evidence type="ECO:0000256" key="4">
    <source>
        <dbReference type="SAM" id="MobiDB-lite"/>
    </source>
</evidence>
<dbReference type="GO" id="GO:0051082">
    <property type="term" value="F:unfolded protein binding"/>
    <property type="evidence" value="ECO:0007669"/>
    <property type="project" value="InterPro"/>
</dbReference>
<sequence>MSRIKYFAVLFLVFNTWASAQKIGVVDTNYILEKLPQYKEAESRLNSQIAAWQSEIQNMQIDLDKKNAAFENEKVLLVGDQLKERQKEIDDLSKKVKMMLNSRFGTMGEINSSRSNLTKPFQDQIWNAIKTVSEKNSLGIVLDKSDNISVIYLEKRYDYTDKVLDLLIKNQPQTNSKSNPVQRGSSVNEGKGARQIAPSKAKRGADKEVTEINQ</sequence>
<dbReference type="Proteomes" id="UP000198931">
    <property type="component" value="Unassembled WGS sequence"/>
</dbReference>